<evidence type="ECO:0000313" key="2">
    <source>
        <dbReference type="Proteomes" id="UP001176471"/>
    </source>
</evidence>
<dbReference type="Proteomes" id="UP001176471">
    <property type="component" value="Unassembled WGS sequence"/>
</dbReference>
<keyword evidence="2" id="KW-1185">Reference proteome</keyword>
<comment type="caution">
    <text evidence="1">The sequence shown here is derived from an EMBL/GenBank/DDBJ whole genome shotgun (WGS) entry which is preliminary data.</text>
</comment>
<evidence type="ECO:0000313" key="1">
    <source>
        <dbReference type="EMBL" id="MDO7837201.1"/>
    </source>
</evidence>
<dbReference type="EMBL" id="JAUQOM010000018">
    <property type="protein sequence ID" value="MDO7837201.1"/>
    <property type="molecule type" value="Genomic_DNA"/>
</dbReference>
<dbReference type="RefSeq" id="WP_304537502.1">
    <property type="nucleotide sequence ID" value="NZ_JAUQOM010000018.1"/>
</dbReference>
<reference evidence="1" key="1">
    <citation type="submission" date="2023-07" db="EMBL/GenBank/DDBJ databases">
        <title>Bacterial whole genome sequence for Sphingobium sp. HBC34.</title>
        <authorList>
            <person name="Le V."/>
            <person name="Ko S.-R."/>
            <person name="Ahn C.-Y."/>
            <person name="Oh H.-M."/>
        </authorList>
    </citation>
    <scope>NUCLEOTIDE SEQUENCE</scope>
    <source>
        <strain evidence="1">HBC34</strain>
    </source>
</reference>
<proteinExistence type="predicted"/>
<name>A0ABT8ZSP3_9SPHN</name>
<dbReference type="InterPro" id="IPR047700">
    <property type="entry name" value="NrtS-like"/>
</dbReference>
<organism evidence="1 2">
    <name type="scientific">Sphingobium cyanobacteriorum</name>
    <dbReference type="NCBI Taxonomy" id="3063954"/>
    <lineage>
        <taxon>Bacteria</taxon>
        <taxon>Pseudomonadati</taxon>
        <taxon>Pseudomonadota</taxon>
        <taxon>Alphaproteobacteria</taxon>
        <taxon>Sphingomonadales</taxon>
        <taxon>Sphingomonadaceae</taxon>
        <taxon>Sphingobium</taxon>
    </lineage>
</organism>
<protein>
    <submittedName>
        <fullName evidence="1">Nitrate/nitrite transporter NrtS</fullName>
    </submittedName>
</protein>
<dbReference type="NCBIfam" id="NF038050">
    <property type="entry name" value="NrtS"/>
    <property type="match status" value="1"/>
</dbReference>
<sequence>MLKEMINKAVAWNALRVSLFVGTCLNAINQGSAIWHGSGVEWGKVVLNYVVPYLVASYSAAKARRSMGV</sequence>
<accession>A0ABT8ZSP3</accession>
<gene>
    <name evidence="1" type="primary">nrtS</name>
    <name evidence="1" type="ORF">Q4610_19330</name>
</gene>